<accession>A0A8H7RBE6</accession>
<keyword evidence="3" id="KW-1185">Reference proteome</keyword>
<name>A0A8H7RBE6_9FUNG</name>
<dbReference type="OrthoDB" id="10474653at2759"/>
<reference evidence="2" key="1">
    <citation type="submission" date="2020-12" db="EMBL/GenBank/DDBJ databases">
        <title>Metabolic potential, ecology and presence of endohyphal bacteria is reflected in genomic diversity of Mucoromycotina.</title>
        <authorList>
            <person name="Muszewska A."/>
            <person name="Okrasinska A."/>
            <person name="Steczkiewicz K."/>
            <person name="Drgas O."/>
            <person name="Orlowska M."/>
            <person name="Perlinska-Lenart U."/>
            <person name="Aleksandrzak-Piekarczyk T."/>
            <person name="Szatraj K."/>
            <person name="Zielenkiewicz U."/>
            <person name="Pilsyk S."/>
            <person name="Malc E."/>
            <person name="Mieczkowski P."/>
            <person name="Kruszewska J.S."/>
            <person name="Biernat P."/>
            <person name="Pawlowska J."/>
        </authorList>
    </citation>
    <scope>NUCLEOTIDE SEQUENCE</scope>
    <source>
        <strain evidence="2">CBS 226.32</strain>
    </source>
</reference>
<dbReference type="AlphaFoldDB" id="A0A8H7RBE6"/>
<feature type="non-terminal residue" evidence="2">
    <location>
        <position position="1"/>
    </location>
</feature>
<evidence type="ECO:0000256" key="1">
    <source>
        <dbReference type="SAM" id="SignalP"/>
    </source>
</evidence>
<protein>
    <submittedName>
        <fullName evidence="2">Uncharacterized protein</fullName>
    </submittedName>
</protein>
<dbReference type="EMBL" id="JAEPRC010000125">
    <property type="protein sequence ID" value="KAG2207633.1"/>
    <property type="molecule type" value="Genomic_DNA"/>
</dbReference>
<evidence type="ECO:0000313" key="3">
    <source>
        <dbReference type="Proteomes" id="UP000650833"/>
    </source>
</evidence>
<sequence length="202" mass="22245">MASVKKSHNIIFLLALLILTGVSSAFDIASNASIASTATAAVVTSTEIRSNAARATSTTAPQRIENYILVNKQIRQSCDSFENSDLVECNIYFDAKKHSLSNNPSECLVFGYFNYTSASSKCLMRVPANPCLQSNDFSWMSRCMKVYYAGTAYTQIPKTFSLNKTQVFESDNIKIGSFRIPSADFVNPAIFFKETYGITEVG</sequence>
<feature type="signal peptide" evidence="1">
    <location>
        <begin position="1"/>
        <end position="25"/>
    </location>
</feature>
<proteinExistence type="predicted"/>
<gene>
    <name evidence="2" type="ORF">INT46_003519</name>
</gene>
<dbReference type="Proteomes" id="UP000650833">
    <property type="component" value="Unassembled WGS sequence"/>
</dbReference>
<feature type="chain" id="PRO_5034882190" evidence="1">
    <location>
        <begin position="26"/>
        <end position="202"/>
    </location>
</feature>
<evidence type="ECO:0000313" key="2">
    <source>
        <dbReference type="EMBL" id="KAG2207633.1"/>
    </source>
</evidence>
<comment type="caution">
    <text evidence="2">The sequence shown here is derived from an EMBL/GenBank/DDBJ whole genome shotgun (WGS) entry which is preliminary data.</text>
</comment>
<keyword evidence="1" id="KW-0732">Signal</keyword>
<organism evidence="2 3">
    <name type="scientific">Mucor plumbeus</name>
    <dbReference type="NCBI Taxonomy" id="97098"/>
    <lineage>
        <taxon>Eukaryota</taxon>
        <taxon>Fungi</taxon>
        <taxon>Fungi incertae sedis</taxon>
        <taxon>Mucoromycota</taxon>
        <taxon>Mucoromycotina</taxon>
        <taxon>Mucoromycetes</taxon>
        <taxon>Mucorales</taxon>
        <taxon>Mucorineae</taxon>
        <taxon>Mucoraceae</taxon>
        <taxon>Mucor</taxon>
    </lineage>
</organism>